<evidence type="ECO:0000256" key="1">
    <source>
        <dbReference type="ARBA" id="ARBA00004251"/>
    </source>
</evidence>
<dbReference type="SUPFAM" id="SSF49313">
    <property type="entry name" value="Cadherin-like"/>
    <property type="match status" value="12"/>
</dbReference>
<dbReference type="PROSITE" id="PS00232">
    <property type="entry name" value="CADHERIN_1"/>
    <property type="match status" value="5"/>
</dbReference>
<dbReference type="GO" id="GO:0005886">
    <property type="term" value="C:plasma membrane"/>
    <property type="evidence" value="ECO:0007669"/>
    <property type="project" value="UniProtKB-SubCell"/>
</dbReference>
<dbReference type="Gene3D" id="2.170.270.10">
    <property type="entry name" value="SET domain"/>
    <property type="match status" value="1"/>
</dbReference>
<evidence type="ECO:0000256" key="5">
    <source>
        <dbReference type="ARBA" id="ARBA00022737"/>
    </source>
</evidence>
<dbReference type="FunFam" id="2.60.40.60:FF:000033">
    <property type="entry name" value="FAT atypical cadherin 1"/>
    <property type="match status" value="1"/>
</dbReference>
<dbReference type="Pfam" id="PF00856">
    <property type="entry name" value="SET"/>
    <property type="match status" value="1"/>
</dbReference>
<dbReference type="PROSITE" id="PS50280">
    <property type="entry name" value="SET"/>
    <property type="match status" value="1"/>
</dbReference>
<name>A0A7R8ZPC6_9CRUS</name>
<dbReference type="Gene3D" id="2.60.40.60">
    <property type="entry name" value="Cadherins"/>
    <property type="match status" value="12"/>
</dbReference>
<dbReference type="Pfam" id="PF00028">
    <property type="entry name" value="Cadherin"/>
    <property type="match status" value="9"/>
</dbReference>
<dbReference type="PROSITE" id="PS50268">
    <property type="entry name" value="CADHERIN_2"/>
    <property type="match status" value="13"/>
</dbReference>
<dbReference type="PRINTS" id="PR00205">
    <property type="entry name" value="CADHERIN"/>
</dbReference>
<dbReference type="EMBL" id="OB661104">
    <property type="protein sequence ID" value="CAD7227329.1"/>
    <property type="molecule type" value="Genomic_DNA"/>
</dbReference>
<protein>
    <submittedName>
        <fullName evidence="12">Uncharacterized protein</fullName>
    </submittedName>
</protein>
<gene>
    <name evidence="12" type="ORF">CTOB1V02_LOCUS5237</name>
</gene>
<evidence type="ECO:0000256" key="8">
    <source>
        <dbReference type="ARBA" id="ARBA00022989"/>
    </source>
</evidence>
<sequence length="1747" mass="194808">MWDTRRHWLNELCGIQEDTVRVLAKDRSFSSGSNTATAVVMIRVLDQEDQPPEFVSFPAVTRIAEDTPPETRVMTVSLSFPAVTRIAEDTPPETRVMTVRSIDGDRGINGKIRYRLGESSLRDPYFRVDPDTGEVFTIRPLDREGEGQLSGAQILTIEAYEAESKLSPPPYTSTEVTIIIEDVNDEIPQFRSPKYELVLDENAPLSTPLTFVGTSVPEVFDADNGINGTFRLFLEGDPGNFEVTPSEGIGKARFLIRVVNPNALDYEQVHQFAFRVVAEESAPSKRRSTADVIVALRDVNDNVPEFNQQNYMVSIPEDAPQGYTVAWVQALDLDSGDFGSLGVRYTDLRGAVADELELNSGTGVITVKNENHTFDREVVQDHFLLIEARDNLGQGNRNTVSLQIHVEDANDEPPRFLQDVYEAQVSENSMYLPWLKVEAVDLDAPGTNYSTVSYSIVDGDVIRAFSIDPINGTLSLQRPLDYETTQEIDGARFFNLTIMAQDGGDPPLVDFCTVIIYVLDENDHTPAFSRRYYAVTVPEDIPGGSELLRVSATDLDASPLNSRVAYRIAEGAIDKFTLNPDDGSLYLATGASLDPDITNPPTLHYSLLVEALDGGLGLNQKSAITTVNISVVDINNKPPKLSDPGTVRIPETEGNGYFVTRLEAWDPDSDSAIYFFIKPSDSQAKDEENNAVSRTDFNFTSMFRIDPKSGVIRLTDAIDREQVETIHLAVGVIDRNAPKRSTLQEDSGVLKIVIEDANDNSPVFRERIYRGTIPENSKPGHFILGVQANDADKNRTIKYILEGGADIEHFLYLNPDSGNLLVKEKVDREKIDWLNFTIRARDTDRPPRSTAVPVILQILDENDNAPFFADKVKNVSILEDANVGTFVAQVEARDLDTGPFGRIHYNLEAGSGKLRMTLRTAQPYAETALRRSTAVLNFESKRIIPGPTGAPPAKFRIDPITGAIFVADRLDREETDLYQLIVEAWDNWDNRLHGGQSRSAFKQIRYVGQEREPPIVECFADCRCSSRCPYRIVGVGPSRHMEVRSGEGIESGTANAKGVFATKELLEGTFVCTYSGEIIGQAEARRRFQGRAKNYHNYLIALKCSRGLSSAATVSETAETLVIIDAEFFGNVGRFINHSCDPNLSIIPVWTCFDLPELALFVRRPVSPGVELTFSVRVTDVNDNPPVFTAPIQRSASDCVQISEYHKPEENPVTQVQVLDADDPTTPNARVSFSVADEADEVCFWIDDEQDTPLGTVLVEVKAVDADVGRNGLVRYGFRPDPLNHFRAFQINQQTGEVILVEPLDRERQKYYQLRVEARDSGVPTPLTSDLDLTIYVTNVDDMKPLFPTPTQTLNFTERVEAGSEQRFVQEAIDGDDSDEDPADERNSAAICYFIVEGDPDGFFVLEPVTRLMTTTRELDREATPVFHLRVMATDYCLGIPTSADGSWLDVEHGSTMNLTIWVDDVNDNAPRFMRGMFTGGVSTDADYGLEVLRLQAVDPDDGRNAVLNFYLHPPVVRQTLSEGLNDLPGTPFRVERETGAVILNFEPQPGMKGYFDFEVKVNDTDGYEDKSRVFIYLLREDQRVRFLLRGTPNELRYKIDRFKDDLANVTDAIVNIDELRTHEGRAGRVDRTKTDLYVHMVNDTDNSIMDVNSVLQLIDSNVEKLDQLFKDFNVLDTAPAKPRRDLSETSEQLLIIYLGGASALLSFLLTLSIAICLHQRSKYKRELKAATTLAFGNVEPTVPREL</sequence>
<dbReference type="CDD" id="cd11304">
    <property type="entry name" value="Cadherin_repeat"/>
    <property type="match status" value="11"/>
</dbReference>
<evidence type="ECO:0000256" key="10">
    <source>
        <dbReference type="ARBA" id="ARBA00023180"/>
    </source>
</evidence>
<reference evidence="12" key="1">
    <citation type="submission" date="2020-11" db="EMBL/GenBank/DDBJ databases">
        <authorList>
            <person name="Tran Van P."/>
        </authorList>
    </citation>
    <scope>NUCLEOTIDE SEQUENCE</scope>
</reference>
<dbReference type="OrthoDB" id="6510378at2759"/>
<keyword evidence="7" id="KW-0130">Cell adhesion</keyword>
<evidence type="ECO:0000256" key="9">
    <source>
        <dbReference type="ARBA" id="ARBA00023136"/>
    </source>
</evidence>
<keyword evidence="8" id="KW-1133">Transmembrane helix</keyword>
<proteinExistence type="predicted"/>
<keyword evidence="4" id="KW-0732">Signal</keyword>
<evidence type="ECO:0000256" key="4">
    <source>
        <dbReference type="ARBA" id="ARBA00022729"/>
    </source>
</evidence>
<dbReference type="GO" id="GO:0008276">
    <property type="term" value="F:protein methyltransferase activity"/>
    <property type="evidence" value="ECO:0007669"/>
    <property type="project" value="UniProtKB-ARBA"/>
</dbReference>
<evidence type="ECO:0000256" key="7">
    <source>
        <dbReference type="ARBA" id="ARBA00022889"/>
    </source>
</evidence>
<evidence type="ECO:0000256" key="11">
    <source>
        <dbReference type="ARBA" id="ARBA00059331"/>
    </source>
</evidence>
<dbReference type="PANTHER" id="PTHR24026:SF136">
    <property type="entry name" value="PROTOCADHERIN-23"/>
    <property type="match status" value="1"/>
</dbReference>
<keyword evidence="3" id="KW-0812">Transmembrane</keyword>
<evidence type="ECO:0000256" key="6">
    <source>
        <dbReference type="ARBA" id="ARBA00022837"/>
    </source>
</evidence>
<dbReference type="PANTHER" id="PTHR24026">
    <property type="entry name" value="FAT ATYPICAL CADHERIN-RELATED"/>
    <property type="match status" value="1"/>
</dbReference>
<evidence type="ECO:0000256" key="2">
    <source>
        <dbReference type="ARBA" id="ARBA00022475"/>
    </source>
</evidence>
<dbReference type="InterPro" id="IPR015919">
    <property type="entry name" value="Cadherin-like_sf"/>
</dbReference>
<keyword evidence="5" id="KW-0677">Repeat</keyword>
<dbReference type="FunFam" id="2.60.40.60:FF:000306">
    <property type="entry name" value="Cadherin 23"/>
    <property type="match status" value="1"/>
</dbReference>
<keyword evidence="2" id="KW-1003">Cell membrane</keyword>
<keyword evidence="9" id="KW-0472">Membrane</keyword>
<keyword evidence="6" id="KW-0106">Calcium</keyword>
<dbReference type="GO" id="GO:0008757">
    <property type="term" value="F:S-adenosylmethionine-dependent methyltransferase activity"/>
    <property type="evidence" value="ECO:0007669"/>
    <property type="project" value="UniProtKB-ARBA"/>
</dbReference>
<dbReference type="SMART" id="SM00112">
    <property type="entry name" value="CA"/>
    <property type="match status" value="11"/>
</dbReference>
<comment type="function">
    <text evidence="11">Cadherins are calcium-dependent cell adhesion proteins. They preferentially interact with themselves in a homophilic manner in connecting cells.</text>
</comment>
<keyword evidence="10" id="KW-0325">Glycoprotein</keyword>
<dbReference type="InterPro" id="IPR020894">
    <property type="entry name" value="Cadherin_CS"/>
</dbReference>
<evidence type="ECO:0000313" key="12">
    <source>
        <dbReference type="EMBL" id="CAD7227329.1"/>
    </source>
</evidence>
<evidence type="ECO:0000256" key="3">
    <source>
        <dbReference type="ARBA" id="ARBA00022692"/>
    </source>
</evidence>
<comment type="subcellular location">
    <subcellularLocation>
        <location evidence="1">Cell membrane</location>
        <topology evidence="1">Single-pass type I membrane protein</topology>
    </subcellularLocation>
</comment>
<organism evidence="12">
    <name type="scientific">Cyprideis torosa</name>
    <dbReference type="NCBI Taxonomy" id="163714"/>
    <lineage>
        <taxon>Eukaryota</taxon>
        <taxon>Metazoa</taxon>
        <taxon>Ecdysozoa</taxon>
        <taxon>Arthropoda</taxon>
        <taxon>Crustacea</taxon>
        <taxon>Oligostraca</taxon>
        <taxon>Ostracoda</taxon>
        <taxon>Podocopa</taxon>
        <taxon>Podocopida</taxon>
        <taxon>Cytherocopina</taxon>
        <taxon>Cytheroidea</taxon>
        <taxon>Cytherideidae</taxon>
        <taxon>Cyprideis</taxon>
    </lineage>
</organism>
<dbReference type="FunFam" id="2.60.40.60:FF:000092">
    <property type="entry name" value="Protocadherin 8"/>
    <property type="match status" value="2"/>
</dbReference>
<dbReference type="GO" id="GO:0007156">
    <property type="term" value="P:homophilic cell adhesion via plasma membrane adhesion molecules"/>
    <property type="evidence" value="ECO:0007669"/>
    <property type="project" value="InterPro"/>
</dbReference>
<accession>A0A7R8ZPC6</accession>
<dbReference type="InterPro" id="IPR046341">
    <property type="entry name" value="SET_dom_sf"/>
</dbReference>
<dbReference type="GO" id="GO:0008170">
    <property type="term" value="F:N-methyltransferase activity"/>
    <property type="evidence" value="ECO:0007669"/>
    <property type="project" value="UniProtKB-ARBA"/>
</dbReference>
<dbReference type="InterPro" id="IPR002126">
    <property type="entry name" value="Cadherin-like_dom"/>
</dbReference>
<dbReference type="GO" id="GO:0005509">
    <property type="term" value="F:calcium ion binding"/>
    <property type="evidence" value="ECO:0007669"/>
    <property type="project" value="UniProtKB-UniRule"/>
</dbReference>
<dbReference type="SUPFAM" id="SSF82199">
    <property type="entry name" value="SET domain"/>
    <property type="match status" value="1"/>
</dbReference>
<dbReference type="FunFam" id="2.60.40.60:FF:000098">
    <property type="entry name" value="cadherin-23 isoform X1"/>
    <property type="match status" value="1"/>
</dbReference>
<dbReference type="InterPro" id="IPR001214">
    <property type="entry name" value="SET_dom"/>
</dbReference>
<dbReference type="SMART" id="SM00317">
    <property type="entry name" value="SET"/>
    <property type="match status" value="1"/>
</dbReference>
<dbReference type="GO" id="GO:0008104">
    <property type="term" value="P:intracellular protein localization"/>
    <property type="evidence" value="ECO:0007669"/>
    <property type="project" value="UniProtKB-ARBA"/>
</dbReference>